<protein>
    <submittedName>
        <fullName evidence="4">DUF3962 domain-containing protein</fullName>
    </submittedName>
</protein>
<dbReference type="InterPro" id="IPR040496">
    <property type="entry name" value="MID_pPIWI_RE"/>
</dbReference>
<evidence type="ECO:0000259" key="1">
    <source>
        <dbReference type="Pfam" id="PF13032"/>
    </source>
</evidence>
<organism evidence="4 5">
    <name type="scientific">Intestinibacter bartlettii</name>
    <dbReference type="NCBI Taxonomy" id="261299"/>
    <lineage>
        <taxon>Bacteria</taxon>
        <taxon>Bacillati</taxon>
        <taxon>Bacillota</taxon>
        <taxon>Clostridia</taxon>
        <taxon>Peptostreptococcales</taxon>
        <taxon>Peptostreptococcaceae</taxon>
        <taxon>Intestinibacter</taxon>
    </lineage>
</organism>
<dbReference type="Proteomes" id="UP001299409">
    <property type="component" value="Unassembled WGS sequence"/>
</dbReference>
<keyword evidence="5" id="KW-1185">Reference proteome</keyword>
<evidence type="ECO:0000259" key="2">
    <source>
        <dbReference type="Pfam" id="PF13111"/>
    </source>
</evidence>
<dbReference type="Pfam" id="PF13032">
    <property type="entry name" value="RNaseH_pPIWI_RE"/>
    <property type="match status" value="1"/>
</dbReference>
<feature type="domain" description="pPIWI-RE RNaseH" evidence="1">
    <location>
        <begin position="599"/>
        <end position="863"/>
    </location>
</feature>
<comment type="caution">
    <text evidence="4">The sequence shown here is derived from an EMBL/GenBank/DDBJ whole genome shotgun (WGS) entry which is preliminary data.</text>
</comment>
<dbReference type="EMBL" id="JAJBMB010000007">
    <property type="protein sequence ID" value="MCB5446234.1"/>
    <property type="molecule type" value="Genomic_DNA"/>
</dbReference>
<evidence type="ECO:0000313" key="5">
    <source>
        <dbReference type="Proteomes" id="UP001299409"/>
    </source>
</evidence>
<evidence type="ECO:0000259" key="3">
    <source>
        <dbReference type="Pfam" id="PF18157"/>
    </source>
</evidence>
<dbReference type="InterPro" id="IPR025085">
    <property type="entry name" value="pPIWI_RE_X"/>
</dbReference>
<dbReference type="InterPro" id="IPR024996">
    <property type="entry name" value="RNaseH_pPIWI_RE"/>
</dbReference>
<dbReference type="Pfam" id="PF18157">
    <property type="entry name" value="MID_pPIWI_RE"/>
    <property type="match status" value="1"/>
</dbReference>
<dbReference type="Pfam" id="PF13111">
    <property type="entry name" value="pPIWI_RE_X"/>
    <property type="match status" value="1"/>
</dbReference>
<reference evidence="4 5" key="1">
    <citation type="submission" date="2021-10" db="EMBL/GenBank/DDBJ databases">
        <title>Collection of gut derived symbiotic bacterial strains cultured from healthy donors.</title>
        <authorList>
            <person name="Lin H."/>
            <person name="Littmann E."/>
            <person name="Claire K."/>
            <person name="Pamer E."/>
        </authorList>
    </citation>
    <scope>NUCLEOTIDE SEQUENCE [LARGE SCALE GENOMIC DNA]</scope>
    <source>
        <strain evidence="4 5">MSK.17.68</strain>
    </source>
</reference>
<accession>A0ABS8CXN4</accession>
<name>A0ABS8CXN4_9FIRM</name>
<dbReference type="RefSeq" id="WP_226924233.1">
    <property type="nucleotide sequence ID" value="NZ_BAABXU010000001.1"/>
</dbReference>
<proteinExistence type="predicted"/>
<feature type="domain" description="Prokaryotic pPIWI-RE MID" evidence="3">
    <location>
        <begin position="467"/>
        <end position="586"/>
    </location>
</feature>
<sequence>MELKKDKIIYPMMFKIENKIEEDIYYLQLPKIIKDKWIELEKASKFINLSEFNLPINTLRKMLNTHLDGIIDMDKVSTYSNDTKWIKSFKEINLKRILVCFSIWIEEFYIKGGLDNNKKRKNGIDKSVNKLANELISLLKEENFEKCKKTRVILFENGKSVNNEGFTLYPLKIIHDLMGKKININGVNTKLLYSSKNELITDTRDIYSKKSFISFVIKLSVQTLSPKNQAYLNIDLSIRRWSNNIKNISVGYLPTNKNCYIRVASDRMQMLAGGYNYQSKKLIWNDMDYRCFKECHISCEIPEFMDVLSDLDKYNNARINDVLVPYKDDITWLTTKYDAGVTFSDRDVIFKYISDYLGENGYSNNLVEAKAVKTVRFTNLHTFKNKEKEDEFDKELFLKQLDKSIDNNVLTVEIYIDEEIIQTIDANINIIDEFKSEISQYLNKYIGNSKHRIVFQSKCNITKRLNKTEQSKKNNLIGFENRINEINKELNKVKGPTLAFVIINDKEYYKKLDKDILLDPKYAIRCGFAQMGRLTQFITIESYYKEYKRLNNFNEGIDNKKEEGSKENKIIKSSILDGFRQLGVVYDYSNNKRLKDKDIVGIHISNYKKTIYNNIIGQFPIIVRYNVENSKIYAYCDLVDKVEVPYWKLNLELAALGANKNISDLIKQNMSYTSLSRRLDRIVNKSKKEAIIIIDANGTSRSFIKGIANTEIEKANRDIKKESYKLLIKEDQIIELNDLSNISLIRIRHNNEVPSYIPIKNGENYLQTSGIYKYEDLFYLIESRPKHEGKVYESNETKVDSTRSFSHRNMMEVFPMYISNKSEEKELEVVSIVKKLKSSSIQFDSRETILPLPLHLALKSEEYLYTIK</sequence>
<evidence type="ECO:0000313" key="4">
    <source>
        <dbReference type="EMBL" id="MCB5446234.1"/>
    </source>
</evidence>
<gene>
    <name evidence="4" type="ORF">LIP50_08480</name>
</gene>
<feature type="domain" description="pPIWI-RE module N-terminal" evidence="2">
    <location>
        <begin position="19"/>
        <end position="388"/>
    </location>
</feature>